<dbReference type="EMBL" id="JAIFRP010000590">
    <property type="protein sequence ID" value="KAK2578101.1"/>
    <property type="molecule type" value="Genomic_DNA"/>
</dbReference>
<dbReference type="GO" id="GO:0008270">
    <property type="term" value="F:zinc ion binding"/>
    <property type="evidence" value="ECO:0007669"/>
    <property type="project" value="UniProtKB-KW"/>
</dbReference>
<reference evidence="3" key="1">
    <citation type="submission" date="2021-08" db="EMBL/GenBank/DDBJ databases">
        <authorList>
            <person name="Misof B."/>
            <person name="Oliver O."/>
            <person name="Podsiadlowski L."/>
            <person name="Donath A."/>
            <person name="Peters R."/>
            <person name="Mayer C."/>
            <person name="Rust J."/>
            <person name="Gunkel S."/>
            <person name="Lesny P."/>
            <person name="Martin S."/>
            <person name="Oeyen J.P."/>
            <person name="Petersen M."/>
            <person name="Panagiotis P."/>
            <person name="Wilbrandt J."/>
            <person name="Tanja T."/>
        </authorList>
    </citation>
    <scope>NUCLEOTIDE SEQUENCE</scope>
    <source>
        <strain evidence="3">GBR_01_08_01A</strain>
        <tissue evidence="3">Thorax + abdomen</tissue>
    </source>
</reference>
<dbReference type="Pfam" id="PF00098">
    <property type="entry name" value="zf-CCHC"/>
    <property type="match status" value="1"/>
</dbReference>
<dbReference type="Proteomes" id="UP001258017">
    <property type="component" value="Unassembled WGS sequence"/>
</dbReference>
<sequence length="385" mass="43561">MESEKTAKTVPTMEEIVRQVMAQIAKSASPVPSTSNVVGSNVILDAVPEFSSEKLGDDASVWCIEVEEITREATPQVRLSVATHALVGPAKTWYADWKGRPRTWEKFKEDFCSFFVPQKKLHECLKRALAYTSDAAATYTEYARKKLDYLSQTRIAFKIDELNELVISTIEDPNVCQAMISGNYPTRASLITGISQFVKPPKRKELIGRETASRLSTERRCYQCNELGHKQIDCPKRRKVVPDQKALTCNYCKKRGHLETQCWAKQRSARGPPNRTVPEVNLCQRTERKTTPIFIRDLKVDSLMDSGSDCSVLKEHVARRAGCKIEPYATYLRVIGQAFVRTIGRTTALLQTGDVSLELDFYVMENDGMHYDVIDDDDDDDDDNN</sequence>
<dbReference type="CDD" id="cd00303">
    <property type="entry name" value="retropepsin_like"/>
    <property type="match status" value="1"/>
</dbReference>
<keyword evidence="1" id="KW-0479">Metal-binding</keyword>
<dbReference type="Gene3D" id="2.40.70.10">
    <property type="entry name" value="Acid Proteases"/>
    <property type="match status" value="1"/>
</dbReference>
<dbReference type="InterPro" id="IPR036875">
    <property type="entry name" value="Znf_CCHC_sf"/>
</dbReference>
<accession>A0AAD9VKH6</accession>
<dbReference type="GO" id="GO:0003676">
    <property type="term" value="F:nucleic acid binding"/>
    <property type="evidence" value="ECO:0007669"/>
    <property type="project" value="InterPro"/>
</dbReference>
<dbReference type="InterPro" id="IPR021109">
    <property type="entry name" value="Peptidase_aspartic_dom_sf"/>
</dbReference>
<feature type="domain" description="CCHC-type" evidence="2">
    <location>
        <begin position="219"/>
        <end position="236"/>
    </location>
</feature>
<dbReference type="SUPFAM" id="SSF57756">
    <property type="entry name" value="Retrovirus zinc finger-like domains"/>
    <property type="match status" value="1"/>
</dbReference>
<proteinExistence type="predicted"/>
<evidence type="ECO:0000313" key="3">
    <source>
        <dbReference type="EMBL" id="KAK2578101.1"/>
    </source>
</evidence>
<dbReference type="InterPro" id="IPR001878">
    <property type="entry name" value="Znf_CCHC"/>
</dbReference>
<gene>
    <name evidence="3" type="ORF">KPH14_011612</name>
</gene>
<evidence type="ECO:0000259" key="2">
    <source>
        <dbReference type="PROSITE" id="PS50158"/>
    </source>
</evidence>
<keyword evidence="1" id="KW-0863">Zinc-finger</keyword>
<evidence type="ECO:0000313" key="4">
    <source>
        <dbReference type="Proteomes" id="UP001258017"/>
    </source>
</evidence>
<dbReference type="PROSITE" id="PS50158">
    <property type="entry name" value="ZF_CCHC"/>
    <property type="match status" value="1"/>
</dbReference>
<dbReference type="AlphaFoldDB" id="A0AAD9VKH6"/>
<dbReference type="Gene3D" id="4.10.60.10">
    <property type="entry name" value="Zinc finger, CCHC-type"/>
    <property type="match status" value="1"/>
</dbReference>
<protein>
    <recommendedName>
        <fullName evidence="2">CCHC-type domain-containing protein</fullName>
    </recommendedName>
</protein>
<dbReference type="SMART" id="SM00343">
    <property type="entry name" value="ZnF_C2HC"/>
    <property type="match status" value="2"/>
</dbReference>
<evidence type="ECO:0000256" key="1">
    <source>
        <dbReference type="PROSITE-ProRule" id="PRU00047"/>
    </source>
</evidence>
<organism evidence="3 4">
    <name type="scientific">Odynerus spinipes</name>
    <dbReference type="NCBI Taxonomy" id="1348599"/>
    <lineage>
        <taxon>Eukaryota</taxon>
        <taxon>Metazoa</taxon>
        <taxon>Ecdysozoa</taxon>
        <taxon>Arthropoda</taxon>
        <taxon>Hexapoda</taxon>
        <taxon>Insecta</taxon>
        <taxon>Pterygota</taxon>
        <taxon>Neoptera</taxon>
        <taxon>Endopterygota</taxon>
        <taxon>Hymenoptera</taxon>
        <taxon>Apocrita</taxon>
        <taxon>Aculeata</taxon>
        <taxon>Vespoidea</taxon>
        <taxon>Vespidae</taxon>
        <taxon>Eumeninae</taxon>
        <taxon>Odynerus</taxon>
    </lineage>
</organism>
<reference evidence="3" key="2">
    <citation type="journal article" date="2023" name="Commun. Biol.">
        <title>Intrasexual cuticular hydrocarbon dimorphism in a wasp sheds light on hydrocarbon biosynthesis genes in Hymenoptera.</title>
        <authorList>
            <person name="Moris V.C."/>
            <person name="Podsiadlowski L."/>
            <person name="Martin S."/>
            <person name="Oeyen J.P."/>
            <person name="Donath A."/>
            <person name="Petersen M."/>
            <person name="Wilbrandt J."/>
            <person name="Misof B."/>
            <person name="Liedtke D."/>
            <person name="Thamm M."/>
            <person name="Scheiner R."/>
            <person name="Schmitt T."/>
            <person name="Niehuis O."/>
        </authorList>
    </citation>
    <scope>NUCLEOTIDE SEQUENCE</scope>
    <source>
        <strain evidence="3">GBR_01_08_01A</strain>
    </source>
</reference>
<feature type="non-terminal residue" evidence="3">
    <location>
        <position position="385"/>
    </location>
</feature>
<comment type="caution">
    <text evidence="3">The sequence shown here is derived from an EMBL/GenBank/DDBJ whole genome shotgun (WGS) entry which is preliminary data.</text>
</comment>
<name>A0AAD9VKH6_9HYME</name>
<keyword evidence="1" id="KW-0862">Zinc</keyword>
<keyword evidence="4" id="KW-1185">Reference proteome</keyword>
<dbReference type="SUPFAM" id="SSF50630">
    <property type="entry name" value="Acid proteases"/>
    <property type="match status" value="1"/>
</dbReference>